<accession>A0A919GSW3</accession>
<protein>
    <recommendedName>
        <fullName evidence="5">Ku protein</fullName>
    </recommendedName>
</protein>
<evidence type="ECO:0000256" key="2">
    <source>
        <dbReference type="SAM" id="MobiDB-lite"/>
    </source>
</evidence>
<feature type="region of interest" description="Disordered" evidence="2">
    <location>
        <begin position="64"/>
        <end position="145"/>
    </location>
</feature>
<evidence type="ECO:0000313" key="4">
    <source>
        <dbReference type="Proteomes" id="UP000600026"/>
    </source>
</evidence>
<dbReference type="GO" id="GO:0003690">
    <property type="term" value="F:double-stranded DNA binding"/>
    <property type="evidence" value="ECO:0007669"/>
    <property type="project" value="TreeGrafter"/>
</dbReference>
<gene>
    <name evidence="3" type="ORF">Sxan_06240</name>
</gene>
<keyword evidence="4" id="KW-1185">Reference proteome</keyword>
<proteinExistence type="predicted"/>
<organism evidence="3 4">
    <name type="scientific">Streptomyces xanthophaeus</name>
    <dbReference type="NCBI Taxonomy" id="67385"/>
    <lineage>
        <taxon>Bacteria</taxon>
        <taxon>Bacillati</taxon>
        <taxon>Actinomycetota</taxon>
        <taxon>Actinomycetes</taxon>
        <taxon>Kitasatosporales</taxon>
        <taxon>Streptomycetaceae</taxon>
        <taxon>Streptomyces</taxon>
    </lineage>
</organism>
<reference evidence="3" key="1">
    <citation type="submission" date="2020-09" db="EMBL/GenBank/DDBJ databases">
        <title>Whole genome shotgun sequence of Streptomyces xanthophaeus NBRC 12829.</title>
        <authorList>
            <person name="Komaki H."/>
            <person name="Tamura T."/>
        </authorList>
    </citation>
    <scope>NUCLEOTIDE SEQUENCE</scope>
    <source>
        <strain evidence="3">NBRC 12829</strain>
    </source>
</reference>
<dbReference type="AlphaFoldDB" id="A0A919GSW3"/>
<dbReference type="InterPro" id="IPR009187">
    <property type="entry name" value="Prok_Ku"/>
</dbReference>
<dbReference type="Proteomes" id="UP000600026">
    <property type="component" value="Unassembled WGS sequence"/>
</dbReference>
<sequence length="145" mass="15264">MKVAERLISALAMEWEPQTFHDTFQEKAAALIDAKKAGETVEKAEPPAKATGAVDLMDALRASVERARSPKDTREKAAATARPKKEAAAAPKKRAAARAAPLRSLTKAELSKKAAAAHVPGRSSMNHDQLVDALTDSAGGAKRAA</sequence>
<name>A0A919GSW3_9ACTN</name>
<evidence type="ECO:0008006" key="5">
    <source>
        <dbReference type="Google" id="ProtNLM"/>
    </source>
</evidence>
<dbReference type="EMBL" id="BNEE01000004">
    <property type="protein sequence ID" value="GHI83260.1"/>
    <property type="molecule type" value="Genomic_DNA"/>
</dbReference>
<evidence type="ECO:0000256" key="1">
    <source>
        <dbReference type="ARBA" id="ARBA00023172"/>
    </source>
</evidence>
<feature type="compositionally biased region" description="Basic and acidic residues" evidence="2">
    <location>
        <begin position="64"/>
        <end position="87"/>
    </location>
</feature>
<evidence type="ECO:0000313" key="3">
    <source>
        <dbReference type="EMBL" id="GHI83260.1"/>
    </source>
</evidence>
<dbReference type="GO" id="GO:0006310">
    <property type="term" value="P:DNA recombination"/>
    <property type="evidence" value="ECO:0007669"/>
    <property type="project" value="UniProtKB-KW"/>
</dbReference>
<keyword evidence="1" id="KW-0233">DNA recombination</keyword>
<dbReference type="PANTHER" id="PTHR41251:SF1">
    <property type="entry name" value="NON-HOMOLOGOUS END JOINING PROTEIN KU"/>
    <property type="match status" value="1"/>
</dbReference>
<dbReference type="PANTHER" id="PTHR41251">
    <property type="entry name" value="NON-HOMOLOGOUS END JOINING PROTEIN KU"/>
    <property type="match status" value="1"/>
</dbReference>
<comment type="caution">
    <text evidence="3">The sequence shown here is derived from an EMBL/GenBank/DDBJ whole genome shotgun (WGS) entry which is preliminary data.</text>
</comment>